<comment type="subcellular location">
    <subcellularLocation>
        <location evidence="1">Nucleus</location>
    </subcellularLocation>
</comment>
<reference evidence="5" key="1">
    <citation type="submission" date="2022-07" db="EMBL/GenBank/DDBJ databases">
        <title>Phylogenomic reconstructions and comparative analyses of Kickxellomycotina fungi.</title>
        <authorList>
            <person name="Reynolds N.K."/>
            <person name="Stajich J.E."/>
            <person name="Barry K."/>
            <person name="Grigoriev I.V."/>
            <person name="Crous P."/>
            <person name="Smith M.E."/>
        </authorList>
    </citation>
    <scope>NUCLEOTIDE SEQUENCE</scope>
    <source>
        <strain evidence="5">NBRC 100468</strain>
    </source>
</reference>
<dbReference type="OrthoDB" id="20582at2759"/>
<dbReference type="PANTHER" id="PTHR13375:SF3">
    <property type="entry name" value="THO COMPLEX SUBUNIT 5 HOMOLOG"/>
    <property type="match status" value="1"/>
</dbReference>
<evidence type="ECO:0000313" key="5">
    <source>
        <dbReference type="EMBL" id="KAJ1919815.1"/>
    </source>
</evidence>
<dbReference type="Proteomes" id="UP001150538">
    <property type="component" value="Unassembled WGS sequence"/>
</dbReference>
<keyword evidence="6" id="KW-1185">Reference proteome</keyword>
<dbReference type="GO" id="GO:0003729">
    <property type="term" value="F:mRNA binding"/>
    <property type="evidence" value="ECO:0007669"/>
    <property type="project" value="TreeGrafter"/>
</dbReference>
<dbReference type="GO" id="GO:0000445">
    <property type="term" value="C:THO complex part of transcription export complex"/>
    <property type="evidence" value="ECO:0007669"/>
    <property type="project" value="TreeGrafter"/>
</dbReference>
<evidence type="ECO:0000256" key="4">
    <source>
        <dbReference type="SAM" id="Coils"/>
    </source>
</evidence>
<proteinExistence type="inferred from homology"/>
<evidence type="ECO:0000313" key="6">
    <source>
        <dbReference type="Proteomes" id="UP001150538"/>
    </source>
</evidence>
<evidence type="ECO:0000256" key="3">
    <source>
        <dbReference type="ARBA" id="ARBA00023242"/>
    </source>
</evidence>
<sequence>MKSTSQIDAIKDIEEKCNKLIALIKDVHNSPKEKLSEITFSEISTLFLNLRQVNEHIQNELSDETKRVNNAKAEYERLKLRMENMVAEKPYLESEIKKMREIDMVFVDIPGMSVDLFNEMAPKELSAAQDPRQLKINQLKFELEQRKILVREIESARRHQRTLLEQKRKNYETLNGIHKRITNYIKSADSIKETLQAANPSHATSNETPAIEL</sequence>
<organism evidence="5 6">
    <name type="scientific">Mycoemilia scoparia</name>
    <dbReference type="NCBI Taxonomy" id="417184"/>
    <lineage>
        <taxon>Eukaryota</taxon>
        <taxon>Fungi</taxon>
        <taxon>Fungi incertae sedis</taxon>
        <taxon>Zoopagomycota</taxon>
        <taxon>Kickxellomycotina</taxon>
        <taxon>Kickxellomycetes</taxon>
        <taxon>Kickxellales</taxon>
        <taxon>Kickxellaceae</taxon>
        <taxon>Mycoemilia</taxon>
    </lineage>
</organism>
<keyword evidence="4" id="KW-0175">Coiled coil</keyword>
<dbReference type="GO" id="GO:0006406">
    <property type="term" value="P:mRNA export from nucleus"/>
    <property type="evidence" value="ECO:0007669"/>
    <property type="project" value="TreeGrafter"/>
</dbReference>
<evidence type="ECO:0000256" key="1">
    <source>
        <dbReference type="ARBA" id="ARBA00004123"/>
    </source>
</evidence>
<name>A0A9W8DQ07_9FUNG</name>
<evidence type="ECO:0000256" key="2">
    <source>
        <dbReference type="ARBA" id="ARBA00008044"/>
    </source>
</evidence>
<dbReference type="AlphaFoldDB" id="A0A9W8DQ07"/>
<gene>
    <name evidence="5" type="ORF">H4219_001724</name>
</gene>
<comment type="caution">
    <text evidence="5">The sequence shown here is derived from an EMBL/GenBank/DDBJ whole genome shotgun (WGS) entry which is preliminary data.</text>
</comment>
<dbReference type="Pfam" id="PF09766">
    <property type="entry name" value="FmiP_Thoc5"/>
    <property type="match status" value="1"/>
</dbReference>
<dbReference type="InterPro" id="IPR019163">
    <property type="entry name" value="THO_Thoc5"/>
</dbReference>
<dbReference type="PANTHER" id="PTHR13375">
    <property type="entry name" value="FMS INTERACTING PROTEIN"/>
    <property type="match status" value="1"/>
</dbReference>
<keyword evidence="3" id="KW-0539">Nucleus</keyword>
<comment type="similarity">
    <text evidence="2">Belongs to the THOC5 family.</text>
</comment>
<accession>A0A9W8DQ07</accession>
<feature type="coiled-coil region" evidence="4">
    <location>
        <begin position="54"/>
        <end position="88"/>
    </location>
</feature>
<protein>
    <submittedName>
        <fullName evidence="5">Uncharacterized protein</fullName>
    </submittedName>
</protein>
<dbReference type="EMBL" id="JANBPU010000021">
    <property type="protein sequence ID" value="KAJ1919815.1"/>
    <property type="molecule type" value="Genomic_DNA"/>
</dbReference>